<protein>
    <recommendedName>
        <fullName evidence="4">HTH cro/C1-type domain-containing protein</fullName>
    </recommendedName>
</protein>
<organism evidence="2 3">
    <name type="scientific">Corynebacterium hindlerae</name>
    <dbReference type="NCBI Taxonomy" id="699041"/>
    <lineage>
        <taxon>Bacteria</taxon>
        <taxon>Bacillati</taxon>
        <taxon>Actinomycetota</taxon>
        <taxon>Actinomycetes</taxon>
        <taxon>Mycobacteriales</taxon>
        <taxon>Corynebacteriaceae</taxon>
        <taxon>Corynebacterium</taxon>
    </lineage>
</organism>
<dbReference type="SUPFAM" id="SSF47413">
    <property type="entry name" value="lambda repressor-like DNA-binding domains"/>
    <property type="match status" value="1"/>
</dbReference>
<keyword evidence="3" id="KW-1185">Reference proteome</keyword>
<evidence type="ECO:0000313" key="2">
    <source>
        <dbReference type="EMBL" id="QMV84770.1"/>
    </source>
</evidence>
<reference evidence="2 3" key="1">
    <citation type="submission" date="2020-07" db="EMBL/GenBank/DDBJ databases">
        <title>non toxigenic Corynebacterium sp. nov from a clinical source.</title>
        <authorList>
            <person name="Bernier A.-M."/>
            <person name="Bernard K."/>
        </authorList>
    </citation>
    <scope>NUCLEOTIDE SEQUENCE [LARGE SCALE GENOMIC DNA]</scope>
    <source>
        <strain evidence="3">NML 93-0612</strain>
    </source>
</reference>
<dbReference type="EMBL" id="CP059833">
    <property type="protein sequence ID" value="QMV84770.1"/>
    <property type="molecule type" value="Genomic_DNA"/>
</dbReference>
<evidence type="ECO:0008006" key="4">
    <source>
        <dbReference type="Google" id="ProtNLM"/>
    </source>
</evidence>
<dbReference type="GO" id="GO:0003677">
    <property type="term" value="F:DNA binding"/>
    <property type="evidence" value="ECO:0007669"/>
    <property type="project" value="InterPro"/>
</dbReference>
<evidence type="ECO:0000313" key="3">
    <source>
        <dbReference type="Proteomes" id="UP000515570"/>
    </source>
</evidence>
<name>A0A7G5FDS9_9CORY</name>
<feature type="region of interest" description="Disordered" evidence="1">
    <location>
        <begin position="1"/>
        <end position="28"/>
    </location>
</feature>
<dbReference type="InterPro" id="IPR010982">
    <property type="entry name" value="Lambda_DNA-bd_dom_sf"/>
</dbReference>
<dbReference type="Proteomes" id="UP000515570">
    <property type="component" value="Chromosome"/>
</dbReference>
<feature type="compositionally biased region" description="Basic and acidic residues" evidence="1">
    <location>
        <begin position="16"/>
        <end position="26"/>
    </location>
</feature>
<dbReference type="Gene3D" id="1.10.260.40">
    <property type="entry name" value="lambda repressor-like DNA-binding domains"/>
    <property type="match status" value="1"/>
</dbReference>
<dbReference type="AlphaFoldDB" id="A0A7G5FDS9"/>
<sequence length="136" mass="15265">MTFTPPPHTTTPTPRTGDRLTPDDGGTHPGVLLRVRRETLGLSAKDFANYLGINLRTVQRWEAHEAPTWAMIELDAVITESVEWVDKIMDAPGPVDVWHHGWHVTRSGRVLPASWWRVVVGQAMIQAPTVTARWVD</sequence>
<dbReference type="RefSeq" id="WP_182385577.1">
    <property type="nucleotide sequence ID" value="NZ_CP059833.1"/>
</dbReference>
<accession>A0A7G5FDS9</accession>
<dbReference type="InterPro" id="IPR001387">
    <property type="entry name" value="Cro/C1-type_HTH"/>
</dbReference>
<evidence type="ECO:0000256" key="1">
    <source>
        <dbReference type="SAM" id="MobiDB-lite"/>
    </source>
</evidence>
<gene>
    <name evidence="2" type="ORF">HW450_10560</name>
</gene>
<dbReference type="CDD" id="cd00093">
    <property type="entry name" value="HTH_XRE"/>
    <property type="match status" value="1"/>
</dbReference>
<proteinExistence type="predicted"/>